<gene>
    <name evidence="2" type="ORF">CHS0354_020588</name>
</gene>
<feature type="signal peptide" evidence="1">
    <location>
        <begin position="1"/>
        <end position="22"/>
    </location>
</feature>
<keyword evidence="3" id="KW-1185">Reference proteome</keyword>
<evidence type="ECO:0000313" key="3">
    <source>
        <dbReference type="Proteomes" id="UP001195483"/>
    </source>
</evidence>
<reference evidence="2" key="1">
    <citation type="journal article" date="2021" name="Genome Biol. Evol.">
        <title>A High-Quality Reference Genome for a Parasitic Bivalve with Doubly Uniparental Inheritance (Bivalvia: Unionida).</title>
        <authorList>
            <person name="Smith C.H."/>
        </authorList>
    </citation>
    <scope>NUCLEOTIDE SEQUENCE</scope>
    <source>
        <strain evidence="2">CHS0354</strain>
    </source>
</reference>
<evidence type="ECO:0000313" key="2">
    <source>
        <dbReference type="EMBL" id="KAK3578218.1"/>
    </source>
</evidence>
<keyword evidence="1" id="KW-0732">Signal</keyword>
<dbReference type="Proteomes" id="UP001195483">
    <property type="component" value="Unassembled WGS sequence"/>
</dbReference>
<accession>A0AAE0VH98</accession>
<name>A0AAE0VH98_9BIVA</name>
<sequence length="588" mass="67376">MSPGGIILCLLLAVSIYSLLESGDDYAHDIPGINQQVVAKWFPPGSIREITSVCNLSRLNITTKPSVPWRGSDLVIEWTLDTGCDLVLTWVFDHSKFVSEWFQENEVSGSKIFPCPYSSTTTIVSVFALTYIPNGTNILPSTASRHVPIKCYSLDDFYVEFDQFIPTNVLPTFKVSVNGMKEYLNENIMLIWLWGDNSLDICTFTQSTFNHNYSVNGHIRASLIVKYETSSRAMNIIFHRGDMQFSVNTINGNILSTVFEFYVLDFGGQILSNFSRKYDNAGTYTVTFEYACPNCTEIIMIDNAPIGIRITVDNQIDSLVIETNNRIRYPPAQLILNISVPSYHLPVQNMKCVLDMDDFIDRKTYSVFSPKVTSELKITFNYTYLTLGEHYIKVSCGSFASRKETIQKVTVYHDCLSQVGCFDYQYAGEDKAMNINLNFETEIGSRKNVIHDNFPVYTWTLEERFLNGIYSFTDKVKGNSDNFAIQANTYREGLYRLNLKIDFKVATCDYYQEFTYIKFNRVPFRLNAKGSIQIDCLYNCFERVATRHVLHVRLHCLQCTNPIWTLLIVHDTGYIMNEMLRQIAHFGE</sequence>
<reference evidence="2" key="2">
    <citation type="journal article" date="2021" name="Genome Biol. Evol.">
        <title>Developing a high-quality reference genome for a parasitic bivalve with doubly uniparental inheritance (Bivalvia: Unionida).</title>
        <authorList>
            <person name="Smith C.H."/>
        </authorList>
    </citation>
    <scope>NUCLEOTIDE SEQUENCE</scope>
    <source>
        <strain evidence="2">CHS0354</strain>
        <tissue evidence="2">Mantle</tissue>
    </source>
</reference>
<dbReference type="AlphaFoldDB" id="A0AAE0VH98"/>
<reference evidence="2" key="3">
    <citation type="submission" date="2023-05" db="EMBL/GenBank/DDBJ databases">
        <authorList>
            <person name="Smith C.H."/>
        </authorList>
    </citation>
    <scope>NUCLEOTIDE SEQUENCE</scope>
    <source>
        <strain evidence="2">CHS0354</strain>
        <tissue evidence="2">Mantle</tissue>
    </source>
</reference>
<organism evidence="2 3">
    <name type="scientific">Potamilus streckersoni</name>
    <dbReference type="NCBI Taxonomy" id="2493646"/>
    <lineage>
        <taxon>Eukaryota</taxon>
        <taxon>Metazoa</taxon>
        <taxon>Spiralia</taxon>
        <taxon>Lophotrochozoa</taxon>
        <taxon>Mollusca</taxon>
        <taxon>Bivalvia</taxon>
        <taxon>Autobranchia</taxon>
        <taxon>Heteroconchia</taxon>
        <taxon>Palaeoheterodonta</taxon>
        <taxon>Unionida</taxon>
        <taxon>Unionoidea</taxon>
        <taxon>Unionidae</taxon>
        <taxon>Ambleminae</taxon>
        <taxon>Lampsilini</taxon>
        <taxon>Potamilus</taxon>
    </lineage>
</organism>
<evidence type="ECO:0000256" key="1">
    <source>
        <dbReference type="SAM" id="SignalP"/>
    </source>
</evidence>
<feature type="chain" id="PRO_5042154584" description="PKD/REJ-like domain-containing protein" evidence="1">
    <location>
        <begin position="23"/>
        <end position="588"/>
    </location>
</feature>
<evidence type="ECO:0008006" key="4">
    <source>
        <dbReference type="Google" id="ProtNLM"/>
    </source>
</evidence>
<comment type="caution">
    <text evidence="2">The sequence shown here is derived from an EMBL/GenBank/DDBJ whole genome shotgun (WGS) entry which is preliminary data.</text>
</comment>
<dbReference type="EMBL" id="JAEAOA010001254">
    <property type="protein sequence ID" value="KAK3578218.1"/>
    <property type="molecule type" value="Genomic_DNA"/>
</dbReference>
<proteinExistence type="predicted"/>
<protein>
    <recommendedName>
        <fullName evidence="4">PKD/REJ-like domain-containing protein</fullName>
    </recommendedName>
</protein>